<dbReference type="Gene3D" id="3.30.420.430">
    <property type="match status" value="1"/>
</dbReference>
<dbReference type="AlphaFoldDB" id="A0A226WSC6"/>
<proteinExistence type="predicted"/>
<organism evidence="1 2">
    <name type="scientific">Caballeronia sordidicola</name>
    <name type="common">Burkholderia sordidicola</name>
    <dbReference type="NCBI Taxonomy" id="196367"/>
    <lineage>
        <taxon>Bacteria</taxon>
        <taxon>Pseudomonadati</taxon>
        <taxon>Pseudomonadota</taxon>
        <taxon>Betaproteobacteria</taxon>
        <taxon>Burkholderiales</taxon>
        <taxon>Burkholderiaceae</taxon>
        <taxon>Caballeronia</taxon>
    </lineage>
</organism>
<gene>
    <name evidence="1" type="ORF">BSU04_35460</name>
</gene>
<dbReference type="Proteomes" id="UP000214720">
    <property type="component" value="Unassembled WGS sequence"/>
</dbReference>
<dbReference type="EMBL" id="MTHB01000244">
    <property type="protein sequence ID" value="OXC73729.1"/>
    <property type="molecule type" value="Genomic_DNA"/>
</dbReference>
<evidence type="ECO:0000313" key="1">
    <source>
        <dbReference type="EMBL" id="OXC73729.1"/>
    </source>
</evidence>
<protein>
    <submittedName>
        <fullName evidence="1">T1SS secreted agglutinin RTX</fullName>
    </submittedName>
</protein>
<sequence>MSDASGNWSLTPTTVLKAGAHSITVLTLDSQGDGSPSSEPFSTTVQAAPVSAVHSVSNAPSIADHADQATPIPAVAADHTVVVSATPDVVAAPALVHAETVTQTETAKGGATVAIHVAGDQPILDLTSLSAKTTANVSDRAATGLADHSNNAKLSLTDVLNLGEHDLFQKDGKHQVILNDSNGDSNGDTVDVSNAHIAGVTDGQWQQHGTAHTGGVTYDVHVHSGAQAELLVQQGLQVALHS</sequence>
<comment type="caution">
    <text evidence="1">The sequence shown here is derived from an EMBL/GenBank/DDBJ whole genome shotgun (WGS) entry which is preliminary data.</text>
</comment>
<evidence type="ECO:0000313" key="2">
    <source>
        <dbReference type="Proteomes" id="UP000214720"/>
    </source>
</evidence>
<accession>A0A226WSC6</accession>
<name>A0A226WSC6_CABSO</name>
<reference evidence="2" key="1">
    <citation type="submission" date="2017-01" db="EMBL/GenBank/DDBJ databases">
        <title>Genome Analysis of Deinococcus marmoris KOPRI26562.</title>
        <authorList>
            <person name="Kim J.H."/>
            <person name="Oh H.-M."/>
        </authorList>
    </citation>
    <scope>NUCLEOTIDE SEQUENCE [LARGE SCALE GENOMIC DNA]</scope>
    <source>
        <strain evidence="2">PAMC 26633</strain>
    </source>
</reference>